<gene>
    <name evidence="7" type="ORF">GPA22_01725</name>
</gene>
<evidence type="ECO:0000256" key="4">
    <source>
        <dbReference type="ARBA" id="ARBA00023136"/>
    </source>
</evidence>
<feature type="transmembrane region" description="Helical" evidence="5">
    <location>
        <begin position="184"/>
        <end position="203"/>
    </location>
</feature>
<feature type="transmembrane region" description="Helical" evidence="5">
    <location>
        <begin position="94"/>
        <end position="113"/>
    </location>
</feature>
<protein>
    <submittedName>
        <fullName evidence="7">MFS transporter</fullName>
    </submittedName>
</protein>
<proteinExistence type="predicted"/>
<sequence>MQQHSHSSSAVDIGGILDYGPFTSMQKLVVTLAALAIVMDGFDGQLIGFAIPMLIKEWGITKAAFAPAVAAGLVGMAVGSACAGIVADRIGRRLVLAASVFLFGAATIAIGFAPDVTTIAVLRFLAGLGIGGALPTASTMTAEFTPARRRTLAVTATIVCYPLGGMLAGLFAGAILPVLGWRGLFWIGGAVPVAYSLVLLALLPESARYLARKTARWPELCRLLARMARPAAPGTVFVDAVEAGAGHGAGFAALFQAGRARDTLAIWAGFFLVMLATYTAFSWLPTMLAAEGLPATLAGSGLTAYNLGGVIGSLGCALAITRYGSRWPLILASIGAAASAFMLQGVDFSANTTWLMIGLGLHGMFVIAVQATMYALCAYVYPTLVRATGTASALSFGRLGAILSSFAGAAVITSGGASSYLSLLGFSMVFTLLALALVQRHIPGLRRHAPAAEPAMPDPALATRSAR</sequence>
<feature type="transmembrane region" description="Helical" evidence="5">
    <location>
        <begin position="327"/>
        <end position="346"/>
    </location>
</feature>
<keyword evidence="4 5" id="KW-0472">Membrane</keyword>
<evidence type="ECO:0000256" key="1">
    <source>
        <dbReference type="ARBA" id="ARBA00004141"/>
    </source>
</evidence>
<dbReference type="InterPro" id="IPR005829">
    <property type="entry name" value="Sugar_transporter_CS"/>
</dbReference>
<dbReference type="Proteomes" id="UP000623795">
    <property type="component" value="Unassembled WGS sequence"/>
</dbReference>
<feature type="transmembrane region" description="Helical" evidence="5">
    <location>
        <begin position="63"/>
        <end position="87"/>
    </location>
</feature>
<name>A0ABX1PSN0_9RHOO</name>
<keyword evidence="8" id="KW-1185">Reference proteome</keyword>
<dbReference type="InterPro" id="IPR036259">
    <property type="entry name" value="MFS_trans_sf"/>
</dbReference>
<organism evidence="7 8">
    <name type="scientific">Aromatoleum toluvorans</name>
    <dbReference type="NCBI Taxonomy" id="92002"/>
    <lineage>
        <taxon>Bacteria</taxon>
        <taxon>Pseudomonadati</taxon>
        <taxon>Pseudomonadota</taxon>
        <taxon>Betaproteobacteria</taxon>
        <taxon>Rhodocyclales</taxon>
        <taxon>Rhodocyclaceae</taxon>
        <taxon>Aromatoleum</taxon>
    </lineage>
</organism>
<dbReference type="SUPFAM" id="SSF103473">
    <property type="entry name" value="MFS general substrate transporter"/>
    <property type="match status" value="1"/>
</dbReference>
<evidence type="ECO:0000256" key="5">
    <source>
        <dbReference type="SAM" id="Phobius"/>
    </source>
</evidence>
<dbReference type="InterPro" id="IPR020846">
    <property type="entry name" value="MFS_dom"/>
</dbReference>
<dbReference type="Gene3D" id="1.20.1250.20">
    <property type="entry name" value="MFS general substrate transporter like domains"/>
    <property type="match status" value="1"/>
</dbReference>
<feature type="transmembrane region" description="Helical" evidence="5">
    <location>
        <begin position="119"/>
        <end position="140"/>
    </location>
</feature>
<keyword evidence="3 5" id="KW-1133">Transmembrane helix</keyword>
<comment type="caution">
    <text evidence="7">The sequence shown here is derived from an EMBL/GenBank/DDBJ whole genome shotgun (WGS) entry which is preliminary data.</text>
</comment>
<dbReference type="EMBL" id="WTVN01000002">
    <property type="protein sequence ID" value="NMG42453.1"/>
    <property type="molecule type" value="Genomic_DNA"/>
</dbReference>
<accession>A0ABX1PSN0</accession>
<feature type="transmembrane region" description="Helical" evidence="5">
    <location>
        <begin position="393"/>
        <end position="413"/>
    </location>
</feature>
<reference evidence="7 8" key="1">
    <citation type="submission" date="2019-12" db="EMBL/GenBank/DDBJ databases">
        <title>Comparative genomics gives insights into the taxonomy of the Azoarcus-Aromatoleum group and reveals separate origins of nif in the plant-associated Azoarcus and non-plant-associated Aromatoleum sub-groups.</title>
        <authorList>
            <person name="Lafos M."/>
            <person name="Maluk M."/>
            <person name="Batista M."/>
            <person name="Junghare M."/>
            <person name="Carmona M."/>
            <person name="Faoro H."/>
            <person name="Cruz L.M."/>
            <person name="Battistoni F."/>
            <person name="De Souza E."/>
            <person name="Pedrosa F."/>
            <person name="Chen W.-M."/>
            <person name="Poole P.S."/>
            <person name="Dixon R.A."/>
            <person name="James E.K."/>
        </authorList>
    </citation>
    <scope>NUCLEOTIDE SEQUENCE [LARGE SCALE GENOMIC DNA]</scope>
    <source>
        <strain evidence="7 8">Td21</strain>
    </source>
</reference>
<evidence type="ECO:0000259" key="6">
    <source>
        <dbReference type="PROSITE" id="PS50850"/>
    </source>
</evidence>
<dbReference type="PANTHER" id="PTHR23508">
    <property type="entry name" value="CARBOXYLIC ACID TRANSPORTER PROTEIN HOMOLOG"/>
    <property type="match status" value="1"/>
</dbReference>
<feature type="transmembrane region" description="Helical" evidence="5">
    <location>
        <begin position="419"/>
        <end position="438"/>
    </location>
</feature>
<evidence type="ECO:0000313" key="7">
    <source>
        <dbReference type="EMBL" id="NMG42453.1"/>
    </source>
</evidence>
<dbReference type="PROSITE" id="PS50850">
    <property type="entry name" value="MFS"/>
    <property type="match status" value="1"/>
</dbReference>
<feature type="transmembrane region" description="Helical" evidence="5">
    <location>
        <begin position="152"/>
        <end position="178"/>
    </location>
</feature>
<feature type="domain" description="Major facilitator superfamily (MFS) profile" evidence="6">
    <location>
        <begin position="29"/>
        <end position="442"/>
    </location>
</feature>
<evidence type="ECO:0000256" key="2">
    <source>
        <dbReference type="ARBA" id="ARBA00022692"/>
    </source>
</evidence>
<evidence type="ECO:0000313" key="8">
    <source>
        <dbReference type="Proteomes" id="UP000623795"/>
    </source>
</evidence>
<dbReference type="Pfam" id="PF07690">
    <property type="entry name" value="MFS_1"/>
    <property type="match status" value="1"/>
</dbReference>
<feature type="transmembrane region" description="Helical" evidence="5">
    <location>
        <begin position="28"/>
        <end position="51"/>
    </location>
</feature>
<feature type="transmembrane region" description="Helical" evidence="5">
    <location>
        <begin position="304"/>
        <end position="320"/>
    </location>
</feature>
<dbReference type="RefSeq" id="WP_169254377.1">
    <property type="nucleotide sequence ID" value="NZ_WTVN01000002.1"/>
</dbReference>
<evidence type="ECO:0000256" key="3">
    <source>
        <dbReference type="ARBA" id="ARBA00022989"/>
    </source>
</evidence>
<keyword evidence="2 5" id="KW-0812">Transmembrane</keyword>
<feature type="transmembrane region" description="Helical" evidence="5">
    <location>
        <begin position="264"/>
        <end position="284"/>
    </location>
</feature>
<comment type="subcellular location">
    <subcellularLocation>
        <location evidence="1">Membrane</location>
        <topology evidence="1">Multi-pass membrane protein</topology>
    </subcellularLocation>
</comment>
<dbReference type="PANTHER" id="PTHR23508:SF10">
    <property type="entry name" value="CARBOXYLIC ACID TRANSPORTER PROTEIN HOMOLOG"/>
    <property type="match status" value="1"/>
</dbReference>
<feature type="transmembrane region" description="Helical" evidence="5">
    <location>
        <begin position="352"/>
        <end position="381"/>
    </location>
</feature>
<dbReference type="PROSITE" id="PS00216">
    <property type="entry name" value="SUGAR_TRANSPORT_1"/>
    <property type="match status" value="1"/>
</dbReference>
<dbReference type="InterPro" id="IPR011701">
    <property type="entry name" value="MFS"/>
</dbReference>